<dbReference type="InterPro" id="IPR013538">
    <property type="entry name" value="ASHA1/2-like_C"/>
</dbReference>
<dbReference type="RefSeq" id="WP_035573227.1">
    <property type="nucleotide sequence ID" value="NZ_ARYH01000003.1"/>
</dbReference>
<dbReference type="PATRIC" id="fig|1280949.3.peg.3071"/>
<comment type="similarity">
    <text evidence="1">Belongs to the AHA1 family.</text>
</comment>
<proteinExistence type="inferred from homology"/>
<dbReference type="CDD" id="cd08901">
    <property type="entry name" value="SRPBCC_CalC_Aha1-like_8"/>
    <property type="match status" value="1"/>
</dbReference>
<comment type="caution">
    <text evidence="3">The sequence shown here is derived from an EMBL/GenBank/DDBJ whole genome shotgun (WGS) entry which is preliminary data.</text>
</comment>
<dbReference type="eggNOG" id="COG3832">
    <property type="taxonomic scope" value="Bacteria"/>
</dbReference>
<evidence type="ECO:0000313" key="4">
    <source>
        <dbReference type="Proteomes" id="UP000027446"/>
    </source>
</evidence>
<keyword evidence="4" id="KW-1185">Reference proteome</keyword>
<evidence type="ECO:0000313" key="3">
    <source>
        <dbReference type="EMBL" id="KCZ83035.1"/>
    </source>
</evidence>
<name>A0A069E0S6_9PROT</name>
<dbReference type="OrthoDB" id="9806378at2"/>
<dbReference type="STRING" id="1280949.HAD_15147"/>
<dbReference type="Proteomes" id="UP000027446">
    <property type="component" value="Unassembled WGS sequence"/>
</dbReference>
<dbReference type="Pfam" id="PF08327">
    <property type="entry name" value="AHSA1"/>
    <property type="match status" value="1"/>
</dbReference>
<dbReference type="AlphaFoldDB" id="A0A069E0S6"/>
<sequence>MEFKPKFEVSSRIGRPVSEVFEAFVNPDILSRYFTTGGAKGRIEKGATVMWAFHEFPGAFPVKVVEVEQDKRIVFKWGEGGDDSSDVETTVTIRFEPTGDGRTIVSIAEEGWPATEQGFGKSYGNCMGWSQMLSAMKAWVEHGINLRDGMYK</sequence>
<organism evidence="3 4">
    <name type="scientific">Hyphomonas adhaerens MHS-3</name>
    <dbReference type="NCBI Taxonomy" id="1280949"/>
    <lineage>
        <taxon>Bacteria</taxon>
        <taxon>Pseudomonadati</taxon>
        <taxon>Pseudomonadota</taxon>
        <taxon>Alphaproteobacteria</taxon>
        <taxon>Hyphomonadales</taxon>
        <taxon>Hyphomonadaceae</taxon>
        <taxon>Hyphomonas</taxon>
    </lineage>
</organism>
<evidence type="ECO:0000256" key="1">
    <source>
        <dbReference type="ARBA" id="ARBA00006817"/>
    </source>
</evidence>
<evidence type="ECO:0000259" key="2">
    <source>
        <dbReference type="Pfam" id="PF08327"/>
    </source>
</evidence>
<dbReference type="SUPFAM" id="SSF55961">
    <property type="entry name" value="Bet v1-like"/>
    <property type="match status" value="1"/>
</dbReference>
<dbReference type="InterPro" id="IPR023393">
    <property type="entry name" value="START-like_dom_sf"/>
</dbReference>
<dbReference type="Gene3D" id="3.30.530.20">
    <property type="match status" value="1"/>
</dbReference>
<reference evidence="3 4" key="1">
    <citation type="journal article" date="2014" name="Antonie Van Leeuwenhoek">
        <title>Hyphomonas beringensis sp. nov. and Hyphomonas chukchiensis sp. nov., isolated from surface seawater of the Bering Sea and Chukchi Sea.</title>
        <authorList>
            <person name="Li C."/>
            <person name="Lai Q."/>
            <person name="Li G."/>
            <person name="Dong C."/>
            <person name="Wang J."/>
            <person name="Liao Y."/>
            <person name="Shao Z."/>
        </authorList>
    </citation>
    <scope>NUCLEOTIDE SEQUENCE [LARGE SCALE GENOMIC DNA]</scope>
    <source>
        <strain evidence="3 4">MHS-3</strain>
    </source>
</reference>
<gene>
    <name evidence="3" type="ORF">HAD_15147</name>
</gene>
<accession>A0A069E0S6</accession>
<protein>
    <recommendedName>
        <fullName evidence="2">Activator of Hsp90 ATPase homologue 1/2-like C-terminal domain-containing protein</fullName>
    </recommendedName>
</protein>
<dbReference type="EMBL" id="ARYH01000003">
    <property type="protein sequence ID" value="KCZ83035.1"/>
    <property type="molecule type" value="Genomic_DNA"/>
</dbReference>
<feature type="domain" description="Activator of Hsp90 ATPase homologue 1/2-like C-terminal" evidence="2">
    <location>
        <begin position="16"/>
        <end position="140"/>
    </location>
</feature>